<feature type="region of interest" description="Disordered" evidence="2">
    <location>
        <begin position="316"/>
        <end position="348"/>
    </location>
</feature>
<evidence type="ECO:0000256" key="2">
    <source>
        <dbReference type="SAM" id="MobiDB-lite"/>
    </source>
</evidence>
<accession>U6M755</accession>
<protein>
    <submittedName>
        <fullName evidence="4">Uncharacterized protein</fullName>
    </submittedName>
</protein>
<dbReference type="Proteomes" id="UP000030763">
    <property type="component" value="Unassembled WGS sequence"/>
</dbReference>
<reference evidence="4" key="2">
    <citation type="submission" date="2013-10" db="EMBL/GenBank/DDBJ databases">
        <authorList>
            <person name="Aslett M."/>
        </authorList>
    </citation>
    <scope>NUCLEOTIDE SEQUENCE [LARGE SCALE GENOMIC DNA]</scope>
    <source>
        <strain evidence="4">Weybridge</strain>
    </source>
</reference>
<keyword evidence="1" id="KW-0175">Coiled coil</keyword>
<evidence type="ECO:0000313" key="5">
    <source>
        <dbReference type="Proteomes" id="UP000030763"/>
    </source>
</evidence>
<dbReference type="OrthoDB" id="10603038at2759"/>
<dbReference type="GeneID" id="25335860"/>
<name>U6M755_EIMMA</name>
<dbReference type="EMBL" id="HG719929">
    <property type="protein sequence ID" value="CDJ58898.1"/>
    <property type="molecule type" value="Genomic_DNA"/>
</dbReference>
<feature type="transmembrane region" description="Helical" evidence="3">
    <location>
        <begin position="33"/>
        <end position="53"/>
    </location>
</feature>
<feature type="coiled-coil region" evidence="1">
    <location>
        <begin position="253"/>
        <end position="289"/>
    </location>
</feature>
<feature type="transmembrane region" description="Helical" evidence="3">
    <location>
        <begin position="6"/>
        <end position="26"/>
    </location>
</feature>
<keyword evidence="3" id="KW-1133">Transmembrane helix</keyword>
<keyword evidence="5" id="KW-1185">Reference proteome</keyword>
<dbReference type="RefSeq" id="XP_013335546.1">
    <property type="nucleotide sequence ID" value="XM_013480092.1"/>
</dbReference>
<evidence type="ECO:0000256" key="3">
    <source>
        <dbReference type="SAM" id="Phobius"/>
    </source>
</evidence>
<keyword evidence="3" id="KW-0472">Membrane</keyword>
<keyword evidence="3" id="KW-0812">Transmembrane</keyword>
<organism evidence="4 5">
    <name type="scientific">Eimeria maxima</name>
    <name type="common">Coccidian parasite</name>
    <dbReference type="NCBI Taxonomy" id="5804"/>
    <lineage>
        <taxon>Eukaryota</taxon>
        <taxon>Sar</taxon>
        <taxon>Alveolata</taxon>
        <taxon>Apicomplexa</taxon>
        <taxon>Conoidasida</taxon>
        <taxon>Coccidia</taxon>
        <taxon>Eucoccidiorida</taxon>
        <taxon>Eimeriorina</taxon>
        <taxon>Eimeriidae</taxon>
        <taxon>Eimeria</taxon>
    </lineage>
</organism>
<evidence type="ECO:0000313" key="4">
    <source>
        <dbReference type="EMBL" id="CDJ58898.1"/>
    </source>
</evidence>
<dbReference type="AlphaFoldDB" id="U6M755"/>
<feature type="compositionally biased region" description="Basic and acidic residues" evidence="2">
    <location>
        <begin position="337"/>
        <end position="348"/>
    </location>
</feature>
<sequence length="348" mass="40722">MPWILVVVQQVLQSIVMLVLIICAAYRSSSPVHAVWFPSLLLVFSVVLSYYLLRDSSVFDRPGRIYVRRLPPSNQLQFEYQQRRERQEQLREYDEQLFGRARRPYTDDQSFTAICTCGSCDRTLRPRAFSAPDLDTLGLLNLVRGNNSVGVRRRAPGEGFRGDGPVVRRQDSISQSVFTGSTRRGSVASSSSSLPLLENCFVAHSWINAVIRKKERHWARFCQRWHLRQELLRQQLELQKQRVSRERWGTEQVQQWQQQQQQQRQQQQQQLQEQQLRQLQQQQQQQQQQGLQQQPSQQQQQQFHRQQQGHSYILEVDGYRPENPGGRTEPRNGNARSDGHMRGFEGAV</sequence>
<proteinExistence type="predicted"/>
<dbReference type="VEuPathDB" id="ToxoDB:EMWEY_00018740"/>
<reference evidence="4" key="1">
    <citation type="submission" date="2013-10" db="EMBL/GenBank/DDBJ databases">
        <title>Genomic analysis of the causative agents of coccidiosis in chickens.</title>
        <authorList>
            <person name="Reid A.J."/>
            <person name="Blake D."/>
            <person name="Billington K."/>
            <person name="Browne H."/>
            <person name="Dunn M."/>
            <person name="Hung S."/>
            <person name="Kawahara F."/>
            <person name="Miranda-Saavedra D."/>
            <person name="Mourier T."/>
            <person name="Nagra H."/>
            <person name="Otto T.D."/>
            <person name="Rawlings N."/>
            <person name="Sanchez A."/>
            <person name="Sanders M."/>
            <person name="Subramaniam C."/>
            <person name="Tay Y."/>
            <person name="Dear P."/>
            <person name="Doerig C."/>
            <person name="Gruber A."/>
            <person name="Parkinson J."/>
            <person name="Shirley M."/>
            <person name="Wan K.L."/>
            <person name="Berriman M."/>
            <person name="Tomley F."/>
            <person name="Pain A."/>
        </authorList>
    </citation>
    <scope>NUCLEOTIDE SEQUENCE [LARGE SCALE GENOMIC DNA]</scope>
    <source>
        <strain evidence="4">Weybridge</strain>
    </source>
</reference>
<evidence type="ECO:0000256" key="1">
    <source>
        <dbReference type="SAM" id="Coils"/>
    </source>
</evidence>
<gene>
    <name evidence="4" type="ORF">EMWEY_00018740</name>
</gene>